<dbReference type="PANTHER" id="PTHR11647">
    <property type="entry name" value="HYDRANTOINASE/DIHYDROPYRIMIDINASE FAMILY MEMBER"/>
    <property type="match status" value="1"/>
</dbReference>
<accession>A0ABS0ML84</accession>
<dbReference type="Gene3D" id="2.30.40.10">
    <property type="entry name" value="Urease, subunit C, domain 1"/>
    <property type="match status" value="1"/>
</dbReference>
<dbReference type="Pfam" id="PF07969">
    <property type="entry name" value="Amidohydro_3"/>
    <property type="match status" value="1"/>
</dbReference>
<dbReference type="Pfam" id="PF01042">
    <property type="entry name" value="Ribonuc_L-PSP"/>
    <property type="match status" value="1"/>
</dbReference>
<comment type="caution">
    <text evidence="2">The sequence shown here is derived from an EMBL/GenBank/DDBJ whole genome shotgun (WGS) entry which is preliminary data.</text>
</comment>
<name>A0ABS0ML84_PSELU</name>
<organism evidence="2 3">
    <name type="scientific">Pseudomonas luteola</name>
    <dbReference type="NCBI Taxonomy" id="47886"/>
    <lineage>
        <taxon>Bacteria</taxon>
        <taxon>Pseudomonadati</taxon>
        <taxon>Pseudomonadota</taxon>
        <taxon>Gammaproteobacteria</taxon>
        <taxon>Pseudomonadales</taxon>
        <taxon>Pseudomonadaceae</taxon>
        <taxon>Pseudomonas</taxon>
    </lineage>
</organism>
<dbReference type="InterPro" id="IPR011059">
    <property type="entry name" value="Metal-dep_hydrolase_composite"/>
</dbReference>
<dbReference type="SUPFAM" id="SSF55298">
    <property type="entry name" value="YjgF-like"/>
    <property type="match status" value="1"/>
</dbReference>
<evidence type="ECO:0000313" key="3">
    <source>
        <dbReference type="Proteomes" id="UP000638986"/>
    </source>
</evidence>
<gene>
    <name evidence="2" type="ORF">I5Q09_02175</name>
</gene>
<dbReference type="Gene3D" id="3.30.1490.130">
    <property type="entry name" value="D-aminoacylase. Domain 3"/>
    <property type="match status" value="1"/>
</dbReference>
<dbReference type="InterPro" id="IPR050378">
    <property type="entry name" value="Metallo-dep_Hydrolases_sf"/>
</dbReference>
<evidence type="ECO:0000259" key="1">
    <source>
        <dbReference type="Pfam" id="PF07969"/>
    </source>
</evidence>
<protein>
    <submittedName>
        <fullName evidence="2">Amidohydrolase family protein</fullName>
    </submittedName>
</protein>
<dbReference type="EMBL" id="JADTXM010000001">
    <property type="protein sequence ID" value="MBH3437489.1"/>
    <property type="molecule type" value="Genomic_DNA"/>
</dbReference>
<dbReference type="InterPro" id="IPR006175">
    <property type="entry name" value="YjgF/YER057c/UK114"/>
</dbReference>
<dbReference type="CDD" id="cd00448">
    <property type="entry name" value="YjgF_YER057c_UK114_family"/>
    <property type="match status" value="1"/>
</dbReference>
<dbReference type="Gene3D" id="3.30.1330.40">
    <property type="entry name" value="RutC-like"/>
    <property type="match status" value="1"/>
</dbReference>
<dbReference type="InterPro" id="IPR032466">
    <property type="entry name" value="Metal_Hydrolase"/>
</dbReference>
<dbReference type="PANTHER" id="PTHR11647:SF1">
    <property type="entry name" value="COLLAPSIN RESPONSE MEDIATOR PROTEIN"/>
    <property type="match status" value="1"/>
</dbReference>
<dbReference type="InterPro" id="IPR023100">
    <property type="entry name" value="D-aminoacylase_insert_dom_sf"/>
</dbReference>
<dbReference type="SUPFAM" id="SSF51556">
    <property type="entry name" value="Metallo-dependent hydrolases"/>
    <property type="match status" value="1"/>
</dbReference>
<dbReference type="SUPFAM" id="SSF51338">
    <property type="entry name" value="Composite domain of metallo-dependent hydrolases"/>
    <property type="match status" value="1"/>
</dbReference>
<sequence>MPTYDALIRNAQVIDGSNSPGYQADIAIQNGRIEQIGCISGATATHEVDAAGRVLSPGFIDVHTHDDTVVIRQPEMLPKLSQGVTTVIVGNCGISASPVSLKGEPPDPMNLLGPAAAFAYPTFADYKSAVEQAHPGVNVAALVGHTALRSNHMDDLYRTATPGEIAAMRAQLRESLEQGALGLSTGLAYASAYDASTDEVMELALELDAYGAVYTTHLRSEFEPVLEALDEAFRIGRHAKAPVIVSHLKCAGAGNWGRSPQLLAALEQAARDHPVGCDCYPYSASSSTLDLKQVTADFRITITWSTPYPDVSGRDLNDIAEEWGVSLLDAARRLQPAGAVYYGMDENDVRRILAHPLSMIGSDGLPEDPFPHPRLWGAFPRVLGHYSRDVALFPLHTAVHKMTGLSAARFGLYERGLIKEGYWADLVLFNPKTVHDAADFKTPKVVAEGIDAVWVNGILSYSAKQLTPHRNGRFLSRQGDLRTHFNKEDDMSIKRYGVEGGSGTGGQHLPFARAVEADGWLYVSGQTPMVNGEVVEGGIVTQTRQCLDNVMAILKEAGYGPEHVVRCGVWLDDPRDFMSFNRIFKEYFGEHPPARACVVSSMVIDCKVEVDCVAYKKPE</sequence>
<dbReference type="Gene3D" id="3.20.20.140">
    <property type="entry name" value="Metal-dependent hydrolases"/>
    <property type="match status" value="1"/>
</dbReference>
<evidence type="ECO:0000313" key="2">
    <source>
        <dbReference type="EMBL" id="MBH3437489.1"/>
    </source>
</evidence>
<dbReference type="CDD" id="cd01297">
    <property type="entry name" value="D-aminoacylase"/>
    <property type="match status" value="1"/>
</dbReference>
<reference evidence="2 3" key="1">
    <citation type="submission" date="2020-11" db="EMBL/GenBank/DDBJ databases">
        <title>Enhanced detection system for hospital associated transmission using whole genome sequencing surveillance.</title>
        <authorList>
            <person name="Harrison L.H."/>
            <person name="Van Tyne D."/>
            <person name="Marsh J.W."/>
            <person name="Griffith M.P."/>
            <person name="Snyder D.J."/>
            <person name="Cooper V.S."/>
            <person name="Mustapha M."/>
        </authorList>
    </citation>
    <scope>NUCLEOTIDE SEQUENCE [LARGE SCALE GENOMIC DNA]</scope>
    <source>
        <strain evidence="2 3">PSB00013</strain>
    </source>
</reference>
<proteinExistence type="predicted"/>
<dbReference type="Proteomes" id="UP000638986">
    <property type="component" value="Unassembled WGS sequence"/>
</dbReference>
<dbReference type="InterPro" id="IPR035959">
    <property type="entry name" value="RutC-like_sf"/>
</dbReference>
<feature type="domain" description="Amidohydrolase 3" evidence="1">
    <location>
        <begin position="47"/>
        <end position="457"/>
    </location>
</feature>
<dbReference type="InterPro" id="IPR013108">
    <property type="entry name" value="Amidohydro_3"/>
</dbReference>